<dbReference type="SUPFAM" id="SSF55931">
    <property type="entry name" value="Glutamine synthetase/guanido kinase"/>
    <property type="match status" value="1"/>
</dbReference>
<keyword evidence="3 4" id="KW-0067">ATP-binding</keyword>
<reference evidence="6 7" key="1">
    <citation type="journal article" date="2021" name="Int. J. Syst. Evol. Microbiol.">
        <title>Halobaculum halophilum sp. nov. and Halobaculum salinum sp. nov., isolated from salt lake and saline soil.</title>
        <authorList>
            <person name="Cui H.L."/>
            <person name="Shi X.W."/>
            <person name="Yin X.M."/>
            <person name="Yang X.Y."/>
            <person name="Hou J."/>
            <person name="Zhu L."/>
        </authorList>
    </citation>
    <scope>NUCLEOTIDE SEQUENCE [LARGE SCALE GENOMIC DNA]</scope>
    <source>
        <strain evidence="6 7">NBRC 109044</strain>
    </source>
</reference>
<dbReference type="GO" id="GO:0004357">
    <property type="term" value="F:glutamate-cysteine ligase activity"/>
    <property type="evidence" value="ECO:0007669"/>
    <property type="project" value="UniProtKB-UniRule"/>
</dbReference>
<dbReference type="KEGG" id="hmp:K6T50_04290"/>
<dbReference type="HAMAP" id="MF_01609">
    <property type="entry name" value="Glu_cys_ligase_2"/>
    <property type="match status" value="1"/>
</dbReference>
<organism evidence="6 7">
    <name type="scientific">Halobaculum magnesiiphilum</name>
    <dbReference type="NCBI Taxonomy" id="1017351"/>
    <lineage>
        <taxon>Archaea</taxon>
        <taxon>Methanobacteriati</taxon>
        <taxon>Methanobacteriota</taxon>
        <taxon>Stenosarchaea group</taxon>
        <taxon>Halobacteria</taxon>
        <taxon>Halobacteriales</taxon>
        <taxon>Haloferacaceae</taxon>
        <taxon>Halobaculum</taxon>
    </lineage>
</organism>
<feature type="region of interest" description="Disordered" evidence="5">
    <location>
        <begin position="25"/>
        <end position="45"/>
    </location>
</feature>
<comment type="function">
    <text evidence="4">Catalyzes the synthesis of gamma-glutamylcysteine (gamma-GC), the main low-molecular-weight thiol compound instead of glutathione in halophilic archaea.</text>
</comment>
<dbReference type="RefSeq" id="WP_222608169.1">
    <property type="nucleotide sequence ID" value="NZ_CP081958.1"/>
</dbReference>
<dbReference type="Pfam" id="PF04107">
    <property type="entry name" value="GCS2"/>
    <property type="match status" value="1"/>
</dbReference>
<keyword evidence="1 4" id="KW-0436">Ligase</keyword>
<evidence type="ECO:0000313" key="7">
    <source>
        <dbReference type="Proteomes" id="UP000826254"/>
    </source>
</evidence>
<dbReference type="GO" id="GO:0042398">
    <property type="term" value="P:modified amino acid biosynthetic process"/>
    <property type="evidence" value="ECO:0007669"/>
    <property type="project" value="InterPro"/>
</dbReference>
<dbReference type="InterPro" id="IPR050141">
    <property type="entry name" value="GCL_type2/YbdK_subfam"/>
</dbReference>
<name>A0A8T8WET0_9EURY</name>
<dbReference type="AlphaFoldDB" id="A0A8T8WET0"/>
<dbReference type="Proteomes" id="UP000826254">
    <property type="component" value="Chromosome"/>
</dbReference>
<keyword evidence="2 4" id="KW-0547">Nucleotide-binding</keyword>
<evidence type="ECO:0000313" key="6">
    <source>
        <dbReference type="EMBL" id="QZP38369.1"/>
    </source>
</evidence>
<dbReference type="Gene3D" id="3.30.590.20">
    <property type="match status" value="1"/>
</dbReference>
<keyword evidence="7" id="KW-1185">Reference proteome</keyword>
<dbReference type="PANTHER" id="PTHR36510">
    <property type="entry name" value="GLUTAMATE--CYSTEINE LIGASE 2-RELATED"/>
    <property type="match status" value="1"/>
</dbReference>
<dbReference type="InterPro" id="IPR014746">
    <property type="entry name" value="Gln_synth/guanido_kin_cat_dom"/>
</dbReference>
<accession>A0A8T8WET0</accession>
<dbReference type="NCBIfam" id="TIGR02050">
    <property type="entry name" value="gshA_cyan_rel"/>
    <property type="match status" value="1"/>
</dbReference>
<proteinExistence type="inferred from homology"/>
<evidence type="ECO:0000256" key="1">
    <source>
        <dbReference type="ARBA" id="ARBA00022598"/>
    </source>
</evidence>
<evidence type="ECO:0000256" key="5">
    <source>
        <dbReference type="SAM" id="MobiDB-lite"/>
    </source>
</evidence>
<gene>
    <name evidence="4" type="primary">gshA</name>
    <name evidence="6" type="ORF">K6T50_04290</name>
</gene>
<dbReference type="EC" id="6.3.2.2" evidence="4"/>
<sequence>MDTGSAAAFERMGTLGVEEEFFVVDGDGRPTSGSDRLVYGDREPPEPLGGRIDHELFKFVVETQTPLIEDPGSVRDHVVAVREALVEHAESYDLQIAGAGLHPAAVWRELDHAEKPRYRSQLDRIQYPQHRNTTAGLHVHVGVDDADKATWIANEIRWFLPPLLALSANSPFWNGYDTGLESARATVFENLPNTGIPGRFENFAAFDEFERRMVEHGSIEDRGELWFEVRPHTGHGTVEVRTPDGQSNPDVVCAFVEYVHALVVDLAERYEDEVEPESSAGSDGGLRRELLDENKWRAIRHGRDASFVDRDGDSQVDLAGVVDRESDRLGVEGLRYLLDRESGASRQRRIREREGLDGLCRDLLIDEHDA</sequence>
<dbReference type="GO" id="GO:0005524">
    <property type="term" value="F:ATP binding"/>
    <property type="evidence" value="ECO:0007669"/>
    <property type="project" value="UniProtKB-KW"/>
</dbReference>
<dbReference type="EMBL" id="CP081958">
    <property type="protein sequence ID" value="QZP38369.1"/>
    <property type="molecule type" value="Genomic_DNA"/>
</dbReference>
<evidence type="ECO:0000256" key="4">
    <source>
        <dbReference type="HAMAP-Rule" id="MF_01609"/>
    </source>
</evidence>
<evidence type="ECO:0000256" key="3">
    <source>
        <dbReference type="ARBA" id="ARBA00022840"/>
    </source>
</evidence>
<protein>
    <recommendedName>
        <fullName evidence="4">Glutamate--cysteine ligase</fullName>
        <ecNumber evidence="4">6.3.2.2</ecNumber>
    </recommendedName>
    <alternativeName>
        <fullName evidence="4">Gamma-glutamylcysteine synthetase</fullName>
        <shortName evidence="4">GCS</shortName>
        <shortName evidence="4">Gamma-GCS</shortName>
    </alternativeName>
</protein>
<dbReference type="InterPro" id="IPR006336">
    <property type="entry name" value="GCS2"/>
</dbReference>
<comment type="similarity">
    <text evidence="4">Belongs to the glutamate--cysteine ligase type 2 family. YbdK subfamily.</text>
</comment>
<dbReference type="InterPro" id="IPR011793">
    <property type="entry name" value="YbdK"/>
</dbReference>
<dbReference type="GeneID" id="67177334"/>
<dbReference type="NCBIfam" id="NF010045">
    <property type="entry name" value="PRK13518.1"/>
    <property type="match status" value="1"/>
</dbReference>
<dbReference type="PANTHER" id="PTHR36510:SF1">
    <property type="entry name" value="GLUTAMATE--CYSTEINE LIGASE 2-RELATED"/>
    <property type="match status" value="1"/>
</dbReference>
<comment type="catalytic activity">
    <reaction evidence="4">
        <text>L-cysteine + L-glutamate + ATP = gamma-L-glutamyl-L-cysteine + ADP + phosphate + H(+)</text>
        <dbReference type="Rhea" id="RHEA:13285"/>
        <dbReference type="ChEBI" id="CHEBI:15378"/>
        <dbReference type="ChEBI" id="CHEBI:29985"/>
        <dbReference type="ChEBI" id="CHEBI:30616"/>
        <dbReference type="ChEBI" id="CHEBI:35235"/>
        <dbReference type="ChEBI" id="CHEBI:43474"/>
        <dbReference type="ChEBI" id="CHEBI:58173"/>
        <dbReference type="ChEBI" id="CHEBI:456216"/>
        <dbReference type="EC" id="6.3.2.2"/>
    </reaction>
</comment>
<evidence type="ECO:0000256" key="2">
    <source>
        <dbReference type="ARBA" id="ARBA00022741"/>
    </source>
</evidence>